<dbReference type="PANTHER" id="PTHR43694">
    <property type="entry name" value="RIBONUCLEASE J"/>
    <property type="match status" value="1"/>
</dbReference>
<organism evidence="2 3">
    <name type="scientific">Thalassobellus suaedae</name>
    <dbReference type="NCBI Taxonomy" id="3074124"/>
    <lineage>
        <taxon>Bacteria</taxon>
        <taxon>Pseudomonadati</taxon>
        <taxon>Bacteroidota</taxon>
        <taxon>Flavobacteriia</taxon>
        <taxon>Flavobacteriales</taxon>
        <taxon>Flavobacteriaceae</taxon>
        <taxon>Thalassobellus</taxon>
    </lineage>
</organism>
<dbReference type="InterPro" id="IPR011108">
    <property type="entry name" value="RMMBL"/>
</dbReference>
<gene>
    <name evidence="2" type="ORF">RHP49_02040</name>
</gene>
<dbReference type="Gene3D" id="3.60.15.10">
    <property type="entry name" value="Ribonuclease Z/Hydroxyacylglutathione hydrolase-like"/>
    <property type="match status" value="1"/>
</dbReference>
<dbReference type="InterPro" id="IPR001279">
    <property type="entry name" value="Metallo-B-lactamas"/>
</dbReference>
<dbReference type="Proteomes" id="UP001303407">
    <property type="component" value="Chromosome"/>
</dbReference>
<feature type="domain" description="Metallo-beta-lactamase" evidence="1">
    <location>
        <begin position="13"/>
        <end position="196"/>
    </location>
</feature>
<protein>
    <submittedName>
        <fullName evidence="2">MBL fold metallo-hydrolase</fullName>
    </submittedName>
</protein>
<dbReference type="Pfam" id="PF12706">
    <property type="entry name" value="Lactamase_B_2"/>
    <property type="match status" value="1"/>
</dbReference>
<name>A0ABY9Y4Q2_9FLAO</name>
<dbReference type="Pfam" id="PF07521">
    <property type="entry name" value="RMMBL"/>
    <property type="match status" value="1"/>
</dbReference>
<dbReference type="RefSeq" id="WP_415863021.1">
    <property type="nucleotide sequence ID" value="NZ_CP134536.1"/>
</dbReference>
<evidence type="ECO:0000313" key="3">
    <source>
        <dbReference type="Proteomes" id="UP001303407"/>
    </source>
</evidence>
<reference evidence="2 3" key="1">
    <citation type="submission" date="2023-09" db="EMBL/GenBank/DDBJ databases">
        <title>Thalassobella suaedae gen. nov., sp. nov., a marine bacterium of the family Flavobacteriaceae isolated from a halophyte Suaeda japonica.</title>
        <authorList>
            <person name="Lee S.Y."/>
            <person name="Hwang C.Y."/>
        </authorList>
    </citation>
    <scope>NUCLEOTIDE SEQUENCE [LARGE SCALE GENOMIC DNA]</scope>
    <source>
        <strain evidence="2 3">HL-DH10</strain>
    </source>
</reference>
<dbReference type="SUPFAM" id="SSF56281">
    <property type="entry name" value="Metallo-hydrolase/oxidoreductase"/>
    <property type="match status" value="1"/>
</dbReference>
<evidence type="ECO:0000313" key="2">
    <source>
        <dbReference type="EMBL" id="WNH13042.1"/>
    </source>
</evidence>
<dbReference type="InterPro" id="IPR036866">
    <property type="entry name" value="RibonucZ/Hydroxyglut_hydro"/>
</dbReference>
<dbReference type="EMBL" id="CP134536">
    <property type="protein sequence ID" value="WNH13042.1"/>
    <property type="molecule type" value="Genomic_DNA"/>
</dbReference>
<sequence>MKIIIHRGIDQIGGCITEIATDNAKILIDLGQNLPDGEGIVNDDFANFDAIEQITKGIDVIFYTHYHGDHLGLFHLVPDSISQNIGKVAKRVALCKHQRLAFIKDRKEQSEKEIAKIEAMQSFESQQILKVGDIKIIPYFVSHSAYDSFMFLIEANGKRILHTGDFRGHGYLSKGLLPTIEKLILKQGKIDFLITEGTMLSRLDERVRHENELKSEVIELMKEYKNVFVMCSSTDMERLATFHAANKEMKARPFVCDDFQKNVLEIFSDSAGKKSALFDFGEPYAFWKENDKLIQWMQDKGFCMLVRATDKFNDYIEFLLPLLEKDKTILIYSMWKEYVNPKSKHANKKYLDFIDNFPKLSKIHTSGHASADCLADVCNLVNPKKGIIPIHSENSADYKKLPIKEKLKDKIITETKTIDDMIIEIKRTTNRQQRTELKNKQY</sequence>
<accession>A0ABY9Y4Q2</accession>
<dbReference type="SMART" id="SM00849">
    <property type="entry name" value="Lactamase_B"/>
    <property type="match status" value="1"/>
</dbReference>
<evidence type="ECO:0000259" key="1">
    <source>
        <dbReference type="SMART" id="SM00849"/>
    </source>
</evidence>
<keyword evidence="3" id="KW-1185">Reference proteome</keyword>
<dbReference type="PANTHER" id="PTHR43694:SF1">
    <property type="entry name" value="RIBONUCLEASE J"/>
    <property type="match status" value="1"/>
</dbReference>
<proteinExistence type="predicted"/>